<gene>
    <name evidence="5" type="ORF">ASPCAL12472</name>
</gene>
<accession>A0A0U5GC28</accession>
<organism evidence="5 6">
    <name type="scientific">Aspergillus calidoustus</name>
    <dbReference type="NCBI Taxonomy" id="454130"/>
    <lineage>
        <taxon>Eukaryota</taxon>
        <taxon>Fungi</taxon>
        <taxon>Dikarya</taxon>
        <taxon>Ascomycota</taxon>
        <taxon>Pezizomycotina</taxon>
        <taxon>Eurotiomycetes</taxon>
        <taxon>Eurotiomycetidae</taxon>
        <taxon>Eurotiales</taxon>
        <taxon>Aspergillaceae</taxon>
        <taxon>Aspergillus</taxon>
        <taxon>Aspergillus subgen. Nidulantes</taxon>
    </lineage>
</organism>
<reference evidence="6" key="1">
    <citation type="journal article" date="2016" name="Genome Announc.">
        <title>Draft genome sequences of fungus Aspergillus calidoustus.</title>
        <authorList>
            <person name="Horn F."/>
            <person name="Linde J."/>
            <person name="Mattern D.J."/>
            <person name="Walther G."/>
            <person name="Guthke R."/>
            <person name="Scherlach K."/>
            <person name="Martin K."/>
            <person name="Brakhage A.A."/>
            <person name="Petzke L."/>
            <person name="Valiante V."/>
        </authorList>
    </citation>
    <scope>NUCLEOTIDE SEQUENCE [LARGE SCALE GENOMIC DNA]</scope>
    <source>
        <strain evidence="6">SF006504</strain>
    </source>
</reference>
<dbReference type="GO" id="GO:0005694">
    <property type="term" value="C:chromosome"/>
    <property type="evidence" value="ECO:0007669"/>
    <property type="project" value="TreeGrafter"/>
</dbReference>
<comment type="similarity">
    <text evidence="1">Belongs to the helicase family. RecQ subfamily.</text>
</comment>
<keyword evidence="6" id="KW-1185">Reference proteome</keyword>
<dbReference type="GO" id="GO:0009378">
    <property type="term" value="F:four-way junction helicase activity"/>
    <property type="evidence" value="ECO:0007669"/>
    <property type="project" value="TreeGrafter"/>
</dbReference>
<dbReference type="InterPro" id="IPR027417">
    <property type="entry name" value="P-loop_NTPase"/>
</dbReference>
<sequence length="105" mass="11536">MVEIVRCEAYHSQQVDRAGVLEWFIQGTMDVIVATNALGMGVDILDIQAIIHISMPWTLLDYAQESGQVRQDGQASKAIIIQLEGMDEYSGHGAGGHHAREKAED</sequence>
<evidence type="ECO:0000313" key="5">
    <source>
        <dbReference type="EMBL" id="CEL09334.1"/>
    </source>
</evidence>
<dbReference type="STRING" id="454130.A0A0U5GC28"/>
<dbReference type="OrthoDB" id="4502122at2759"/>
<dbReference type="Pfam" id="PF00271">
    <property type="entry name" value="Helicase_C"/>
    <property type="match status" value="1"/>
</dbReference>
<dbReference type="InterPro" id="IPR001650">
    <property type="entry name" value="Helicase_C-like"/>
</dbReference>
<dbReference type="PROSITE" id="PS51194">
    <property type="entry name" value="HELICASE_CTER"/>
    <property type="match status" value="1"/>
</dbReference>
<dbReference type="SUPFAM" id="SSF52540">
    <property type="entry name" value="P-loop containing nucleoside triphosphate hydrolases"/>
    <property type="match status" value="1"/>
</dbReference>
<name>A0A0U5GC28_ASPCI</name>
<dbReference type="Gene3D" id="3.40.50.300">
    <property type="entry name" value="P-loop containing nucleotide triphosphate hydrolases"/>
    <property type="match status" value="1"/>
</dbReference>
<feature type="domain" description="Helicase C-terminal" evidence="4">
    <location>
        <begin position="1"/>
        <end position="105"/>
    </location>
</feature>
<dbReference type="PANTHER" id="PTHR13710">
    <property type="entry name" value="DNA HELICASE RECQ FAMILY MEMBER"/>
    <property type="match status" value="1"/>
</dbReference>
<protein>
    <recommendedName>
        <fullName evidence="3">DNA 3'-5' helicase</fullName>
        <ecNumber evidence="3">5.6.2.4</ecNumber>
    </recommendedName>
</protein>
<dbReference type="GO" id="GO:0043138">
    <property type="term" value="F:3'-5' DNA helicase activity"/>
    <property type="evidence" value="ECO:0007669"/>
    <property type="project" value="UniProtKB-EC"/>
</dbReference>
<dbReference type="Proteomes" id="UP000054771">
    <property type="component" value="Unassembled WGS sequence"/>
</dbReference>
<proteinExistence type="inferred from homology"/>
<dbReference type="EMBL" id="CDMC01000013">
    <property type="protein sequence ID" value="CEL09334.1"/>
    <property type="molecule type" value="Genomic_DNA"/>
</dbReference>
<dbReference type="EC" id="5.6.2.4" evidence="3"/>
<evidence type="ECO:0000313" key="6">
    <source>
        <dbReference type="Proteomes" id="UP000054771"/>
    </source>
</evidence>
<dbReference type="AlphaFoldDB" id="A0A0U5GC28"/>
<evidence type="ECO:0000256" key="3">
    <source>
        <dbReference type="ARBA" id="ARBA00034808"/>
    </source>
</evidence>
<dbReference type="GO" id="GO:0005737">
    <property type="term" value="C:cytoplasm"/>
    <property type="evidence" value="ECO:0007669"/>
    <property type="project" value="TreeGrafter"/>
</dbReference>
<evidence type="ECO:0000256" key="1">
    <source>
        <dbReference type="ARBA" id="ARBA00005446"/>
    </source>
</evidence>
<comment type="catalytic activity">
    <reaction evidence="2">
        <text>Couples ATP hydrolysis with the unwinding of duplex DNA by translocating in the 3'-5' direction.</text>
        <dbReference type="EC" id="5.6.2.4"/>
    </reaction>
</comment>
<dbReference type="GO" id="GO:0000724">
    <property type="term" value="P:double-strand break repair via homologous recombination"/>
    <property type="evidence" value="ECO:0007669"/>
    <property type="project" value="TreeGrafter"/>
</dbReference>
<evidence type="ECO:0000256" key="2">
    <source>
        <dbReference type="ARBA" id="ARBA00034617"/>
    </source>
</evidence>
<evidence type="ECO:0000259" key="4">
    <source>
        <dbReference type="PROSITE" id="PS51194"/>
    </source>
</evidence>
<dbReference type="PANTHER" id="PTHR13710:SF154">
    <property type="entry name" value="RECQ HELICASE, PUTATIVE (AFU_ORTHOLOGUE AFUA_6G14720)-RELATED"/>
    <property type="match status" value="1"/>
</dbReference>